<keyword evidence="7" id="KW-0456">Lyase</keyword>
<dbReference type="RefSeq" id="WP_184525140.1">
    <property type="nucleotide sequence ID" value="NZ_JACHGK010000005.1"/>
</dbReference>
<dbReference type="EC" id="4.2.1.137" evidence="7"/>
<dbReference type="InterPro" id="IPR008930">
    <property type="entry name" value="Terpenoid_cyclase/PrenylTrfase"/>
</dbReference>
<evidence type="ECO:0000259" key="5">
    <source>
        <dbReference type="Pfam" id="PF13243"/>
    </source>
</evidence>
<dbReference type="GO" id="GO:0005811">
    <property type="term" value="C:lipid droplet"/>
    <property type="evidence" value="ECO:0007669"/>
    <property type="project" value="InterPro"/>
</dbReference>
<keyword evidence="8" id="KW-1185">Reference proteome</keyword>
<dbReference type="SUPFAM" id="SSF48239">
    <property type="entry name" value="Terpenoid cyclases/Protein prenyltransferases"/>
    <property type="match status" value="2"/>
</dbReference>
<dbReference type="PANTHER" id="PTHR11764:SF20">
    <property type="entry name" value="LANOSTEROL SYNTHASE"/>
    <property type="match status" value="1"/>
</dbReference>
<evidence type="ECO:0000259" key="6">
    <source>
        <dbReference type="Pfam" id="PF13249"/>
    </source>
</evidence>
<comment type="caution">
    <text evidence="7">The sequence shown here is derived from an EMBL/GenBank/DDBJ whole genome shotgun (WGS) entry which is preliminary data.</text>
</comment>
<evidence type="ECO:0000256" key="3">
    <source>
        <dbReference type="ARBA" id="ARBA00022737"/>
    </source>
</evidence>
<proteinExistence type="inferred from homology"/>
<dbReference type="AlphaFoldDB" id="A0A7X0HQU9"/>
<keyword evidence="3" id="KW-0677">Repeat</keyword>
<protein>
    <submittedName>
        <fullName evidence="7">Sporulenol synthase</fullName>
        <ecNumber evidence="7">4.2.1.137</ecNumber>
    </submittedName>
</protein>
<evidence type="ECO:0000313" key="7">
    <source>
        <dbReference type="EMBL" id="MBB6445267.1"/>
    </source>
</evidence>
<gene>
    <name evidence="7" type="ORF">HNR53_001885</name>
</gene>
<feature type="domain" description="Squalene cyclase N-terminal" evidence="6">
    <location>
        <begin position="9"/>
        <end position="290"/>
    </location>
</feature>
<dbReference type="InterPro" id="IPR018333">
    <property type="entry name" value="Squalene_cyclase"/>
</dbReference>
<dbReference type="InterPro" id="IPR032696">
    <property type="entry name" value="SQ_cyclase_C"/>
</dbReference>
<dbReference type="GO" id="GO:0016866">
    <property type="term" value="F:intramolecular transferase activity"/>
    <property type="evidence" value="ECO:0007669"/>
    <property type="project" value="InterPro"/>
</dbReference>
<evidence type="ECO:0000256" key="4">
    <source>
        <dbReference type="SAM" id="Phobius"/>
    </source>
</evidence>
<dbReference type="UniPathway" id="UPA00337"/>
<dbReference type="NCBIfam" id="TIGR01787">
    <property type="entry name" value="squalene_cyclas"/>
    <property type="match status" value="1"/>
</dbReference>
<feature type="domain" description="Squalene cyclase C-terminal" evidence="5">
    <location>
        <begin position="303"/>
        <end position="618"/>
    </location>
</feature>
<organism evidence="7 8">
    <name type="scientific">Bacillus benzoevorans</name>
    <dbReference type="NCBI Taxonomy" id="1456"/>
    <lineage>
        <taxon>Bacteria</taxon>
        <taxon>Bacillati</taxon>
        <taxon>Bacillota</taxon>
        <taxon>Bacilli</taxon>
        <taxon>Bacillales</taxon>
        <taxon>Bacillaceae</taxon>
        <taxon>Bacillus</taxon>
    </lineage>
</organism>
<evidence type="ECO:0000256" key="2">
    <source>
        <dbReference type="ARBA" id="ARBA00009755"/>
    </source>
</evidence>
<feature type="transmembrane region" description="Helical" evidence="4">
    <location>
        <begin position="251"/>
        <end position="270"/>
    </location>
</feature>
<comment type="similarity">
    <text evidence="2">Belongs to the terpene cyclase/mutase family.</text>
</comment>
<dbReference type="GO" id="GO:0016104">
    <property type="term" value="P:triterpenoid biosynthetic process"/>
    <property type="evidence" value="ECO:0007669"/>
    <property type="project" value="InterPro"/>
</dbReference>
<comment type="pathway">
    <text evidence="1">Secondary metabolite biosynthesis; hopanoid biosynthesis.</text>
</comment>
<dbReference type="GO" id="GO:0016829">
    <property type="term" value="F:lyase activity"/>
    <property type="evidence" value="ECO:0007669"/>
    <property type="project" value="UniProtKB-KW"/>
</dbReference>
<evidence type="ECO:0000256" key="1">
    <source>
        <dbReference type="ARBA" id="ARBA00004999"/>
    </source>
</evidence>
<keyword evidence="4" id="KW-0812">Transmembrane</keyword>
<dbReference type="PANTHER" id="PTHR11764">
    <property type="entry name" value="TERPENE CYCLASE/MUTASE FAMILY MEMBER"/>
    <property type="match status" value="1"/>
</dbReference>
<keyword evidence="4" id="KW-0472">Membrane</keyword>
<accession>A0A7X0HQU9</accession>
<reference evidence="7 8" key="1">
    <citation type="submission" date="2020-08" db="EMBL/GenBank/DDBJ databases">
        <title>Genomic Encyclopedia of Type Strains, Phase IV (KMG-IV): sequencing the most valuable type-strain genomes for metagenomic binning, comparative biology and taxonomic classification.</title>
        <authorList>
            <person name="Goeker M."/>
        </authorList>
    </citation>
    <scope>NUCLEOTIDE SEQUENCE [LARGE SCALE GENOMIC DNA]</scope>
    <source>
        <strain evidence="7 8">DSM 5391</strain>
    </source>
</reference>
<dbReference type="Pfam" id="PF13249">
    <property type="entry name" value="SQHop_cyclase_N"/>
    <property type="match status" value="1"/>
</dbReference>
<evidence type="ECO:0000313" key="8">
    <source>
        <dbReference type="Proteomes" id="UP000531594"/>
    </source>
</evidence>
<dbReference type="SFLD" id="SFLDG01016">
    <property type="entry name" value="Prenyltransferase_Like_2"/>
    <property type="match status" value="1"/>
</dbReference>
<dbReference type="Proteomes" id="UP000531594">
    <property type="component" value="Unassembled WGS sequence"/>
</dbReference>
<dbReference type="Pfam" id="PF13243">
    <property type="entry name" value="SQHop_cyclase_C"/>
    <property type="match status" value="1"/>
</dbReference>
<dbReference type="EMBL" id="JACHGK010000005">
    <property type="protein sequence ID" value="MBB6445267.1"/>
    <property type="molecule type" value="Genomic_DNA"/>
</dbReference>
<name>A0A7X0HQU9_9BACI</name>
<dbReference type="InterPro" id="IPR032697">
    <property type="entry name" value="SQ_cyclase_N"/>
</dbReference>
<keyword evidence="4" id="KW-1133">Transmembrane helix</keyword>
<sequence length="622" mass="70653">MRNTTSIGIQRIIDKLKHDQSPDGSWKYPFETGIATDCYMIILLRTLGIHEENLIRGLCERILSKQEKSGGWKLFFDDEKENVSATLEAYYALLYSGYYKRNDSRLMAAKKKFLANGGIQECHMLTKVMLSVTGQLKWPAFFPFPLEMILLPASFPVNLYSFSVFGRANLIPLLILAQQKKQFKTEDSPNISALLVRDQFDFWNHEEWHELFSAIEKGIKSLIGLPGLLHQQALEKARQYMLARIEPDGTFLNYFSSTFLMIFALLSLGFRKTDKLILQAVEGLKGMMCEINGLPHMQYTTATIWNTALISTALQNSGVAYSVPMIMKSNEYLLRRQQKKYGDWVVYNPGGRPGSWGFADMNTIHPDVDDTTAALRSLTRTASAEPFHYRSWKKGLNWILTMQNDDGGWPAFEKRISNKVFNLLPIEGAEYLLGDPSTPDLTGRTLEYLSLYTNLGHHHRAIREGVRWLLKQQKQNGSWYGRWGICYIYGTWAALTGLAAADIKSSSPAIAKAVKWLKEIQHHDGGWGESCKSDKQRMYVSLGASTLTHTAWALDALIAVSNRPTETISKGIAFLLGNLEVDDWTTAYPAGQGMAGAFYMHYHSYRYIFPLLALSHYHNKYF</sequence>
<dbReference type="Gene3D" id="1.50.10.20">
    <property type="match status" value="2"/>
</dbReference>